<evidence type="ECO:0000313" key="2">
    <source>
        <dbReference type="Proteomes" id="UP000784294"/>
    </source>
</evidence>
<dbReference type="AlphaFoldDB" id="A0A448WGV8"/>
<accession>A0A448WGV8</accession>
<proteinExistence type="predicted"/>
<dbReference type="Proteomes" id="UP000784294">
    <property type="component" value="Unassembled WGS sequence"/>
</dbReference>
<protein>
    <recommendedName>
        <fullName evidence="3">Fibronectin type-III domain-containing protein</fullName>
    </recommendedName>
</protein>
<organism evidence="1 2">
    <name type="scientific">Protopolystoma xenopodis</name>
    <dbReference type="NCBI Taxonomy" id="117903"/>
    <lineage>
        <taxon>Eukaryota</taxon>
        <taxon>Metazoa</taxon>
        <taxon>Spiralia</taxon>
        <taxon>Lophotrochozoa</taxon>
        <taxon>Platyhelminthes</taxon>
        <taxon>Monogenea</taxon>
        <taxon>Polyopisthocotylea</taxon>
        <taxon>Polystomatidea</taxon>
        <taxon>Polystomatidae</taxon>
        <taxon>Protopolystoma</taxon>
    </lineage>
</organism>
<reference evidence="1" key="1">
    <citation type="submission" date="2018-11" db="EMBL/GenBank/DDBJ databases">
        <authorList>
            <consortium name="Pathogen Informatics"/>
        </authorList>
    </citation>
    <scope>NUCLEOTIDE SEQUENCE</scope>
</reference>
<dbReference type="EMBL" id="CAAALY010011685">
    <property type="protein sequence ID" value="VEL11392.1"/>
    <property type="molecule type" value="Genomic_DNA"/>
</dbReference>
<evidence type="ECO:0000313" key="1">
    <source>
        <dbReference type="EMBL" id="VEL11392.1"/>
    </source>
</evidence>
<sequence length="142" mass="15738">MSFYLLAPCITKSPEVDNVLVHEAAFSLSVIVSAACGLPATIITSLIIESPRQPKCGSQTKVKLEDLEENLVLNRTSRQQLDTRLLSQKNFISKTIPIEGEISSLMPCQVYLFVVKLANKGGATDWSDMLCFETKYPGENYH</sequence>
<name>A0A448WGV8_9PLAT</name>
<evidence type="ECO:0008006" key="3">
    <source>
        <dbReference type="Google" id="ProtNLM"/>
    </source>
</evidence>
<comment type="caution">
    <text evidence="1">The sequence shown here is derived from an EMBL/GenBank/DDBJ whole genome shotgun (WGS) entry which is preliminary data.</text>
</comment>
<gene>
    <name evidence="1" type="ORF">PXEA_LOCUS4832</name>
</gene>
<keyword evidence="2" id="KW-1185">Reference proteome</keyword>